<reference evidence="1" key="1">
    <citation type="journal article" date="2020" name="Microb. Genom.">
        <title>Genetic diversity of clinical and environmental Mucorales isolates obtained from an investigation of mucormycosis cases among solid organ transplant recipients.</title>
        <authorList>
            <person name="Nguyen M.H."/>
            <person name="Kaul D."/>
            <person name="Muto C."/>
            <person name="Cheng S.J."/>
            <person name="Richter R.A."/>
            <person name="Bruno V.M."/>
            <person name="Liu G."/>
            <person name="Beyhan S."/>
            <person name="Sundermann A.J."/>
            <person name="Mounaud S."/>
            <person name="Pasculle A.W."/>
            <person name="Nierman W.C."/>
            <person name="Driscoll E."/>
            <person name="Cumbie R."/>
            <person name="Clancy C.J."/>
            <person name="Dupont C.L."/>
        </authorList>
    </citation>
    <scope>NUCLEOTIDE SEQUENCE</scope>
    <source>
        <strain evidence="1">GL11</strain>
    </source>
</reference>
<proteinExistence type="predicted"/>
<protein>
    <recommendedName>
        <fullName evidence="3">Serine-threonine/tyrosine-protein kinase catalytic domain-containing protein</fullName>
    </recommendedName>
</protein>
<dbReference type="AlphaFoldDB" id="A0A9P6WW66"/>
<dbReference type="Gene3D" id="1.10.510.10">
    <property type="entry name" value="Transferase(Phosphotransferase) domain 1"/>
    <property type="match status" value="1"/>
</dbReference>
<keyword evidence="2" id="KW-1185">Reference proteome</keyword>
<name>A0A9P6WW66_RHIOR</name>
<comment type="caution">
    <text evidence="1">The sequence shown here is derived from an EMBL/GenBank/DDBJ whole genome shotgun (WGS) entry which is preliminary data.</text>
</comment>
<organism evidence="1 2">
    <name type="scientific">Rhizopus oryzae</name>
    <name type="common">Mucormycosis agent</name>
    <name type="synonym">Rhizopus arrhizus var. delemar</name>
    <dbReference type="NCBI Taxonomy" id="64495"/>
    <lineage>
        <taxon>Eukaryota</taxon>
        <taxon>Fungi</taxon>
        <taxon>Fungi incertae sedis</taxon>
        <taxon>Mucoromycota</taxon>
        <taxon>Mucoromycotina</taxon>
        <taxon>Mucoromycetes</taxon>
        <taxon>Mucorales</taxon>
        <taxon>Mucorineae</taxon>
        <taxon>Rhizopodaceae</taxon>
        <taxon>Rhizopus</taxon>
    </lineage>
</organism>
<sequence length="72" mass="8500">MTWGSCGYPYQDLSEHELYEAVKHHDVRPPISQLTNLYPRNLLVLIMEMWETDPLLRPSMNHVVERLSAYLT</sequence>
<accession>A0A9P6WW66</accession>
<evidence type="ECO:0000313" key="2">
    <source>
        <dbReference type="Proteomes" id="UP000716291"/>
    </source>
</evidence>
<dbReference type="SUPFAM" id="SSF56112">
    <property type="entry name" value="Protein kinase-like (PK-like)"/>
    <property type="match status" value="1"/>
</dbReference>
<evidence type="ECO:0000313" key="1">
    <source>
        <dbReference type="EMBL" id="KAG1297484.1"/>
    </source>
</evidence>
<gene>
    <name evidence="1" type="ORF">G6F64_013059</name>
</gene>
<dbReference type="InterPro" id="IPR011009">
    <property type="entry name" value="Kinase-like_dom_sf"/>
</dbReference>
<evidence type="ECO:0008006" key="3">
    <source>
        <dbReference type="Google" id="ProtNLM"/>
    </source>
</evidence>
<dbReference type="OrthoDB" id="4062651at2759"/>
<dbReference type="EMBL" id="JAANQT010004716">
    <property type="protein sequence ID" value="KAG1297484.1"/>
    <property type="molecule type" value="Genomic_DNA"/>
</dbReference>
<dbReference type="Proteomes" id="UP000716291">
    <property type="component" value="Unassembled WGS sequence"/>
</dbReference>